<evidence type="ECO:0000313" key="2">
    <source>
        <dbReference type="EMBL" id="MVQ48214.1"/>
    </source>
</evidence>
<evidence type="ECO:0000256" key="1">
    <source>
        <dbReference type="SAM" id="Phobius"/>
    </source>
</evidence>
<feature type="transmembrane region" description="Helical" evidence="1">
    <location>
        <begin position="58"/>
        <end position="75"/>
    </location>
</feature>
<comment type="caution">
    <text evidence="2">The sequence shown here is derived from an EMBL/GenBank/DDBJ whole genome shotgun (WGS) entry which is preliminary data.</text>
</comment>
<evidence type="ECO:0000313" key="3">
    <source>
        <dbReference type="Proteomes" id="UP000473525"/>
    </source>
</evidence>
<dbReference type="Proteomes" id="UP000473525">
    <property type="component" value="Unassembled WGS sequence"/>
</dbReference>
<feature type="transmembrane region" description="Helical" evidence="1">
    <location>
        <begin position="24"/>
        <end position="46"/>
    </location>
</feature>
<dbReference type="EMBL" id="WSEK01000004">
    <property type="protein sequence ID" value="MVQ48214.1"/>
    <property type="molecule type" value="Genomic_DNA"/>
</dbReference>
<keyword evidence="1" id="KW-1133">Transmembrane helix</keyword>
<keyword evidence="1" id="KW-0472">Membrane</keyword>
<accession>A0A6L6XLY9</accession>
<gene>
    <name evidence="2" type="ORF">GON03_03400</name>
</gene>
<sequence>METRTPRMVDEAGVRFGLTAGAEIGSLVLTGAAGLGRTAAGAALVLTTALVGRRLGQAALTALAVIAWAFFTGFVENRYGVLTFADGDVVRLGLFVTATLVTACLVPRAAVRGAPAD</sequence>
<keyword evidence="3" id="KW-1185">Reference proteome</keyword>
<name>A0A6L6XLY9_9ACTN</name>
<feature type="transmembrane region" description="Helical" evidence="1">
    <location>
        <begin position="90"/>
        <end position="111"/>
    </location>
</feature>
<keyword evidence="1" id="KW-0812">Transmembrane</keyword>
<protein>
    <submittedName>
        <fullName evidence="2">Uncharacterized protein</fullName>
    </submittedName>
</protein>
<proteinExistence type="predicted"/>
<dbReference type="AlphaFoldDB" id="A0A6L6XLY9"/>
<organism evidence="2 3">
    <name type="scientific">Nocardioides agri</name>
    <dbReference type="NCBI Taxonomy" id="2682843"/>
    <lineage>
        <taxon>Bacteria</taxon>
        <taxon>Bacillati</taxon>
        <taxon>Actinomycetota</taxon>
        <taxon>Actinomycetes</taxon>
        <taxon>Propionibacteriales</taxon>
        <taxon>Nocardioidaceae</taxon>
        <taxon>Nocardioides</taxon>
    </lineage>
</organism>
<reference evidence="2 3" key="1">
    <citation type="submission" date="2019-12" db="EMBL/GenBank/DDBJ databases">
        <authorList>
            <person name="Huq M.A."/>
        </authorList>
    </citation>
    <scope>NUCLEOTIDE SEQUENCE [LARGE SCALE GENOMIC DNA]</scope>
    <source>
        <strain evidence="2 3">MAH-18</strain>
    </source>
</reference>